<evidence type="ECO:0000313" key="2">
    <source>
        <dbReference type="Proteomes" id="UP000245207"/>
    </source>
</evidence>
<accession>A0A2U1LX81</accession>
<evidence type="ECO:0000313" key="1">
    <source>
        <dbReference type="EMBL" id="PWA53623.1"/>
    </source>
</evidence>
<gene>
    <name evidence="1" type="ORF">CTI12_AA443380</name>
</gene>
<dbReference type="AlphaFoldDB" id="A0A2U1LX81"/>
<comment type="caution">
    <text evidence="1">The sequence shown here is derived from an EMBL/GenBank/DDBJ whole genome shotgun (WGS) entry which is preliminary data.</text>
</comment>
<protein>
    <submittedName>
        <fullName evidence="1">TO45-2</fullName>
    </submittedName>
</protein>
<sequence>MVHPAYPEQLITIGGNFSNEGRRQLITLLKNSQDVFAWEPSDMTGVPRRVAEHRLNVNVQDRPIAQKKRIFSEEKNLAINKEVEEWVPRESDTADLAKKLPNALTQALQEAMSNMPPLPSIPVPESPKSSRKPPLKVVLVLACKRVWTKDMHLKKKHDPKDKGKGPM</sequence>
<proteinExistence type="predicted"/>
<name>A0A2U1LX81_ARTAN</name>
<dbReference type="OrthoDB" id="785292at2759"/>
<reference evidence="1 2" key="1">
    <citation type="journal article" date="2018" name="Mol. Plant">
        <title>The genome of Artemisia annua provides insight into the evolution of Asteraceae family and artemisinin biosynthesis.</title>
        <authorList>
            <person name="Shen Q."/>
            <person name="Zhang L."/>
            <person name="Liao Z."/>
            <person name="Wang S."/>
            <person name="Yan T."/>
            <person name="Shi P."/>
            <person name="Liu M."/>
            <person name="Fu X."/>
            <person name="Pan Q."/>
            <person name="Wang Y."/>
            <person name="Lv Z."/>
            <person name="Lu X."/>
            <person name="Zhang F."/>
            <person name="Jiang W."/>
            <person name="Ma Y."/>
            <person name="Chen M."/>
            <person name="Hao X."/>
            <person name="Li L."/>
            <person name="Tang Y."/>
            <person name="Lv G."/>
            <person name="Zhou Y."/>
            <person name="Sun X."/>
            <person name="Brodelius P.E."/>
            <person name="Rose J.K.C."/>
            <person name="Tang K."/>
        </authorList>
    </citation>
    <scope>NUCLEOTIDE SEQUENCE [LARGE SCALE GENOMIC DNA]</scope>
    <source>
        <strain evidence="2">cv. Huhao1</strain>
        <tissue evidence="1">Leaf</tissue>
    </source>
</reference>
<dbReference type="Proteomes" id="UP000245207">
    <property type="component" value="Unassembled WGS sequence"/>
</dbReference>
<keyword evidence="2" id="KW-1185">Reference proteome</keyword>
<organism evidence="1 2">
    <name type="scientific">Artemisia annua</name>
    <name type="common">Sweet wormwood</name>
    <dbReference type="NCBI Taxonomy" id="35608"/>
    <lineage>
        <taxon>Eukaryota</taxon>
        <taxon>Viridiplantae</taxon>
        <taxon>Streptophyta</taxon>
        <taxon>Embryophyta</taxon>
        <taxon>Tracheophyta</taxon>
        <taxon>Spermatophyta</taxon>
        <taxon>Magnoliopsida</taxon>
        <taxon>eudicotyledons</taxon>
        <taxon>Gunneridae</taxon>
        <taxon>Pentapetalae</taxon>
        <taxon>asterids</taxon>
        <taxon>campanulids</taxon>
        <taxon>Asterales</taxon>
        <taxon>Asteraceae</taxon>
        <taxon>Asteroideae</taxon>
        <taxon>Anthemideae</taxon>
        <taxon>Artemisiinae</taxon>
        <taxon>Artemisia</taxon>
    </lineage>
</organism>
<dbReference type="EMBL" id="PKPP01007349">
    <property type="protein sequence ID" value="PWA53623.1"/>
    <property type="molecule type" value="Genomic_DNA"/>
</dbReference>